<protein>
    <submittedName>
        <fullName evidence="3">VCBS repeat-containing protein</fullName>
    </submittedName>
</protein>
<proteinExistence type="predicted"/>
<evidence type="ECO:0000313" key="4">
    <source>
        <dbReference type="Proteomes" id="UP000319353"/>
    </source>
</evidence>
<reference evidence="3 4" key="1">
    <citation type="journal article" date="2019" name="Nat. Microbiol.">
        <title>Mediterranean grassland soil C-N compound turnover is dependent on rainfall and depth, and is mediated by genomically divergent microorganisms.</title>
        <authorList>
            <person name="Diamond S."/>
            <person name="Andeer P.F."/>
            <person name="Li Z."/>
            <person name="Crits-Christoph A."/>
            <person name="Burstein D."/>
            <person name="Anantharaman K."/>
            <person name="Lane K.R."/>
            <person name="Thomas B.C."/>
            <person name="Pan C."/>
            <person name="Northen T.R."/>
            <person name="Banfield J.F."/>
        </authorList>
    </citation>
    <scope>NUCLEOTIDE SEQUENCE [LARGE SCALE GENOMIC DNA]</scope>
    <source>
        <strain evidence="3">NP_4</strain>
    </source>
</reference>
<dbReference type="InterPro" id="IPR028994">
    <property type="entry name" value="Integrin_alpha_N"/>
</dbReference>
<dbReference type="AlphaFoldDB" id="A0A537KZ76"/>
<dbReference type="EMBL" id="VBAL01000109">
    <property type="protein sequence ID" value="TMJ01028.1"/>
    <property type="molecule type" value="Genomic_DNA"/>
</dbReference>
<dbReference type="SUPFAM" id="SSF69318">
    <property type="entry name" value="Integrin alpha N-terminal domain"/>
    <property type="match status" value="1"/>
</dbReference>
<dbReference type="Proteomes" id="UP000319353">
    <property type="component" value="Unassembled WGS sequence"/>
</dbReference>
<accession>A0A537KZ76</accession>
<gene>
    <name evidence="3" type="ORF">E6H01_08220</name>
</gene>
<keyword evidence="1 2" id="KW-0732">Signal</keyword>
<dbReference type="Gene3D" id="2.30.30.100">
    <property type="match status" value="6"/>
</dbReference>
<feature type="non-terminal residue" evidence="3">
    <location>
        <position position="421"/>
    </location>
</feature>
<dbReference type="Pfam" id="PF13517">
    <property type="entry name" value="FG-GAP_3"/>
    <property type="match status" value="4"/>
</dbReference>
<evidence type="ECO:0000313" key="3">
    <source>
        <dbReference type="EMBL" id="TMJ01028.1"/>
    </source>
</evidence>
<dbReference type="InterPro" id="IPR013517">
    <property type="entry name" value="FG-GAP"/>
</dbReference>
<evidence type="ECO:0000256" key="1">
    <source>
        <dbReference type="ARBA" id="ARBA00022729"/>
    </source>
</evidence>
<feature type="signal peptide" evidence="2">
    <location>
        <begin position="1"/>
        <end position="27"/>
    </location>
</feature>
<dbReference type="PANTHER" id="PTHR46580:SF2">
    <property type="entry name" value="MAM DOMAIN-CONTAINING PROTEIN"/>
    <property type="match status" value="1"/>
</dbReference>
<organism evidence="3 4">
    <name type="scientific">Candidatus Segetimicrobium genomatis</name>
    <dbReference type="NCBI Taxonomy" id="2569760"/>
    <lineage>
        <taxon>Bacteria</taxon>
        <taxon>Bacillati</taxon>
        <taxon>Candidatus Sysuimicrobiota</taxon>
        <taxon>Candidatus Sysuimicrobiia</taxon>
        <taxon>Candidatus Sysuimicrobiales</taxon>
        <taxon>Candidatus Segetimicrobiaceae</taxon>
        <taxon>Candidatus Segetimicrobium</taxon>
    </lineage>
</organism>
<sequence length="421" mass="42201">MMKNSGLRLLVATALFLSLAFPNPALAATVTFASPQTYSVGVGPWAVAVGDFSGGGGLDLAVVNYLTNTISVLAGNGNGTFGVASTYAAGGGPASIVANDVNGDGSLDLVVANFLSTTVSVLVGNGDGTFRPARTFQAGPSPAFAAVGDFNGDGKKDLAVANYYANTISVLLGNGDGTFGPAQSFNVAPNPQVVAVGDFNGDGKLDLAVPNAGSTLVSILLGRGDGTFQPPLTFDVGGYNPTYVAVGDFNGDGRLDLAVPTYGCFYYAPCPVVSHTISVLLGNGDGTFQPPLLFDAGSGPNSVVVGDFNRDGKPDLMVADYGPSTQRATTVALLLGNGDGTFQPPLFFDAGASPAFAVAGDFNFDDTLDLAVANYDGGTVSVLMGAISQQQVATPAFSPAGGAYASPQSVAITDATPGAAV</sequence>
<feature type="chain" id="PRO_5022009606" evidence="2">
    <location>
        <begin position="28"/>
        <end position="421"/>
    </location>
</feature>
<dbReference type="PANTHER" id="PTHR46580">
    <property type="entry name" value="SENSOR KINASE-RELATED"/>
    <property type="match status" value="1"/>
</dbReference>
<comment type="caution">
    <text evidence="3">The sequence shown here is derived from an EMBL/GenBank/DDBJ whole genome shotgun (WGS) entry which is preliminary data.</text>
</comment>
<name>A0A537KZ76_9BACT</name>
<evidence type="ECO:0000256" key="2">
    <source>
        <dbReference type="SAM" id="SignalP"/>
    </source>
</evidence>